<dbReference type="SUPFAM" id="SSF109998">
    <property type="entry name" value="Triger factor/SurA peptide-binding domain-like"/>
    <property type="match status" value="1"/>
</dbReference>
<dbReference type="PANTHER" id="PTHR47245">
    <property type="entry name" value="PEPTIDYLPROLYL ISOMERASE"/>
    <property type="match status" value="1"/>
</dbReference>
<dbReference type="InterPro" id="IPR023058">
    <property type="entry name" value="PPIase_PpiC_CS"/>
</dbReference>
<dbReference type="GO" id="GO:0003755">
    <property type="term" value="F:peptidyl-prolyl cis-trans isomerase activity"/>
    <property type="evidence" value="ECO:0007669"/>
    <property type="project" value="UniProtKB-KW"/>
</dbReference>
<comment type="catalytic activity">
    <reaction evidence="1">
        <text>[protein]-peptidylproline (omega=180) = [protein]-peptidylproline (omega=0)</text>
        <dbReference type="Rhea" id="RHEA:16237"/>
        <dbReference type="Rhea" id="RHEA-COMP:10747"/>
        <dbReference type="Rhea" id="RHEA-COMP:10748"/>
        <dbReference type="ChEBI" id="CHEBI:83833"/>
        <dbReference type="ChEBI" id="CHEBI:83834"/>
        <dbReference type="EC" id="5.2.1.8"/>
    </reaction>
</comment>
<feature type="domain" description="PpiC" evidence="8">
    <location>
        <begin position="159"/>
        <end position="250"/>
    </location>
</feature>
<dbReference type="EMBL" id="CP016027">
    <property type="protein sequence ID" value="ANJ68002.1"/>
    <property type="molecule type" value="Genomic_DNA"/>
</dbReference>
<dbReference type="STRING" id="1860122.A9404_12015"/>
<evidence type="ECO:0000256" key="3">
    <source>
        <dbReference type="ARBA" id="ARBA00013194"/>
    </source>
</evidence>
<dbReference type="RefSeq" id="WP_066101993.1">
    <property type="nucleotide sequence ID" value="NZ_CP016027.1"/>
</dbReference>
<protein>
    <recommendedName>
        <fullName evidence="3">peptidylprolyl isomerase</fullName>
        <ecNumber evidence="3">5.2.1.8</ecNumber>
    </recommendedName>
</protein>
<comment type="similarity">
    <text evidence="2">Belongs to the PpiC/parvulin rotamase family.</text>
</comment>
<feature type="region of interest" description="Disordered" evidence="6">
    <location>
        <begin position="295"/>
        <end position="333"/>
    </location>
</feature>
<keyword evidence="5" id="KW-0413">Isomerase</keyword>
<feature type="chain" id="PRO_5008250459" description="peptidylprolyl isomerase" evidence="7">
    <location>
        <begin position="25"/>
        <end position="333"/>
    </location>
</feature>
<dbReference type="AlphaFoldDB" id="A0A191ZJH8"/>
<dbReference type="KEGG" id="haz:A9404_12015"/>
<dbReference type="InterPro" id="IPR027304">
    <property type="entry name" value="Trigger_fact/SurA_dom_sf"/>
</dbReference>
<organism evidence="9 10">
    <name type="scientific">Halothiobacillus diazotrophicus</name>
    <dbReference type="NCBI Taxonomy" id="1860122"/>
    <lineage>
        <taxon>Bacteria</taxon>
        <taxon>Pseudomonadati</taxon>
        <taxon>Pseudomonadota</taxon>
        <taxon>Gammaproteobacteria</taxon>
        <taxon>Chromatiales</taxon>
        <taxon>Halothiobacillaceae</taxon>
        <taxon>Halothiobacillus</taxon>
    </lineage>
</organism>
<evidence type="ECO:0000256" key="1">
    <source>
        <dbReference type="ARBA" id="ARBA00000971"/>
    </source>
</evidence>
<feature type="signal peptide" evidence="7">
    <location>
        <begin position="1"/>
        <end position="24"/>
    </location>
</feature>
<dbReference type="Pfam" id="PF00639">
    <property type="entry name" value="Rotamase"/>
    <property type="match status" value="1"/>
</dbReference>
<evidence type="ECO:0000256" key="7">
    <source>
        <dbReference type="SAM" id="SignalP"/>
    </source>
</evidence>
<evidence type="ECO:0000256" key="4">
    <source>
        <dbReference type="ARBA" id="ARBA00023110"/>
    </source>
</evidence>
<keyword evidence="10" id="KW-1185">Reference proteome</keyword>
<accession>A0A191ZJH8</accession>
<sequence>MLNAHWIKNTTLTGAILVAFAGLAGCQGNGQSSTAAKTPLGEQAANQTAPTEKVASGKVVATINGKPLYEENLKVIQGSLPTPMPEQRLVERMIELRLLAAAARKEGLDKEPRTQAQIENAVDNQLANDYLSKYLSQMKITDADLQPAYDKFVQGYPKTTQYKAAHILVKTKDEAEAIIKQLDSGADFAKLAEEKSQDPGSAKQGGELGWFDLDQMVPEFSAAVAKLKKGQITQEPVQSKFGWHVIKLEDTREGKPPTFAELKPQLETQYRRAEIEKLVKKLRAEAKVVITAPVEAPKPAAPADEHAEAHSEAATPASPAHEETAQPEAGAKP</sequence>
<dbReference type="Proteomes" id="UP000078596">
    <property type="component" value="Chromosome"/>
</dbReference>
<feature type="region of interest" description="Disordered" evidence="6">
    <location>
        <begin position="31"/>
        <end position="51"/>
    </location>
</feature>
<evidence type="ECO:0000256" key="2">
    <source>
        <dbReference type="ARBA" id="ARBA00007656"/>
    </source>
</evidence>
<reference evidence="9 10" key="1">
    <citation type="submission" date="2016-06" db="EMBL/GenBank/DDBJ databases">
        <title>Insight into the functional genes involving in sulfur oxidation in Pearl River water.</title>
        <authorList>
            <person name="Luo J."/>
            <person name="Tan X."/>
            <person name="Lin W."/>
        </authorList>
    </citation>
    <scope>NUCLEOTIDE SEQUENCE [LARGE SCALE GENOMIC DNA]</scope>
    <source>
        <strain evidence="9 10">LS2</strain>
    </source>
</reference>
<dbReference type="InterPro" id="IPR046357">
    <property type="entry name" value="PPIase_dom_sf"/>
</dbReference>
<dbReference type="SUPFAM" id="SSF54534">
    <property type="entry name" value="FKBP-like"/>
    <property type="match status" value="1"/>
</dbReference>
<keyword evidence="7" id="KW-0732">Signal</keyword>
<dbReference type="EC" id="5.2.1.8" evidence="3"/>
<evidence type="ECO:0000256" key="6">
    <source>
        <dbReference type="SAM" id="MobiDB-lite"/>
    </source>
</evidence>
<name>A0A191ZJH8_9GAMM</name>
<dbReference type="PROSITE" id="PS50198">
    <property type="entry name" value="PPIC_PPIASE_2"/>
    <property type="match status" value="1"/>
</dbReference>
<evidence type="ECO:0000259" key="8">
    <source>
        <dbReference type="PROSITE" id="PS50198"/>
    </source>
</evidence>
<evidence type="ECO:0000256" key="5">
    <source>
        <dbReference type="PROSITE-ProRule" id="PRU00278"/>
    </source>
</evidence>
<dbReference type="PANTHER" id="PTHR47245:SF2">
    <property type="entry name" value="PEPTIDYL-PROLYL CIS-TRANS ISOMERASE HP_0175-RELATED"/>
    <property type="match status" value="1"/>
</dbReference>
<keyword evidence="4 5" id="KW-0697">Rotamase</keyword>
<dbReference type="OrthoDB" id="14196at2"/>
<gene>
    <name evidence="9" type="ORF">A9404_12015</name>
</gene>
<evidence type="ECO:0000313" key="10">
    <source>
        <dbReference type="Proteomes" id="UP000078596"/>
    </source>
</evidence>
<evidence type="ECO:0000313" key="9">
    <source>
        <dbReference type="EMBL" id="ANJ68002.1"/>
    </source>
</evidence>
<dbReference type="InterPro" id="IPR050245">
    <property type="entry name" value="PrsA_foldase"/>
</dbReference>
<proteinExistence type="inferred from homology"/>
<dbReference type="Gene3D" id="3.10.50.40">
    <property type="match status" value="1"/>
</dbReference>
<dbReference type="InterPro" id="IPR000297">
    <property type="entry name" value="PPIase_PpiC"/>
</dbReference>
<dbReference type="PROSITE" id="PS01096">
    <property type="entry name" value="PPIC_PPIASE_1"/>
    <property type="match status" value="1"/>
</dbReference>